<dbReference type="Proteomes" id="UP000195569">
    <property type="component" value="Unassembled WGS sequence"/>
</dbReference>
<accession>A0A1N7S2H6</accession>
<name>A0A1N7S2H6_9BURK</name>
<dbReference type="EMBL" id="CYGY02000030">
    <property type="protein sequence ID" value="SIT41568.1"/>
    <property type="molecule type" value="Genomic_DNA"/>
</dbReference>
<gene>
    <name evidence="1" type="ORF">BN2476_300070</name>
</gene>
<keyword evidence="2" id="KW-1185">Reference proteome</keyword>
<evidence type="ECO:0000313" key="1">
    <source>
        <dbReference type="EMBL" id="SIT41568.1"/>
    </source>
</evidence>
<protein>
    <submittedName>
        <fullName evidence="1">Uncharacterized protein</fullName>
    </submittedName>
</protein>
<comment type="caution">
    <text evidence="1">The sequence shown here is derived from an EMBL/GenBank/DDBJ whole genome shotgun (WGS) entry which is preliminary data.</text>
</comment>
<evidence type="ECO:0000313" key="2">
    <source>
        <dbReference type="Proteomes" id="UP000195569"/>
    </source>
</evidence>
<dbReference type="AlphaFoldDB" id="A0A1N7S2H6"/>
<proteinExistence type="predicted"/>
<organism evidence="1 2">
    <name type="scientific">Paraburkholderia piptadeniae</name>
    <dbReference type="NCBI Taxonomy" id="1701573"/>
    <lineage>
        <taxon>Bacteria</taxon>
        <taxon>Pseudomonadati</taxon>
        <taxon>Pseudomonadota</taxon>
        <taxon>Betaproteobacteria</taxon>
        <taxon>Burkholderiales</taxon>
        <taxon>Burkholderiaceae</taxon>
        <taxon>Paraburkholderia</taxon>
    </lineage>
</organism>
<reference evidence="1" key="1">
    <citation type="submission" date="2016-12" db="EMBL/GenBank/DDBJ databases">
        <authorList>
            <person name="Moulin L."/>
        </authorList>
    </citation>
    <scope>NUCLEOTIDE SEQUENCE [LARGE SCALE GENOMIC DNA]</scope>
    <source>
        <strain evidence="1">STM 7183</strain>
    </source>
</reference>
<sequence>MARVAAARVTADTATVGRVAEARAPVVTVVMAMERMGGMAAATVEMVRTRHHCSNPASHRRPKGN</sequence>